<feature type="transmembrane region" description="Helical" evidence="1">
    <location>
        <begin position="316"/>
        <end position="335"/>
    </location>
</feature>
<keyword evidence="1" id="KW-0472">Membrane</keyword>
<name>A0ABS6WX01_9BACT</name>
<feature type="transmembrane region" description="Helical" evidence="1">
    <location>
        <begin position="215"/>
        <end position="231"/>
    </location>
</feature>
<feature type="domain" description="DUF6311" evidence="2">
    <location>
        <begin position="24"/>
        <end position="442"/>
    </location>
</feature>
<sequence length="632" mass="73606">MPTTTAPRFFSRLLNPWLLASIVIQLVLVLYGFRTLIFHPTQYLIVTHFDGIKSYFSIASFLRQPLSDGMLVRGHNYPFGEFMYYTDSTPLVTELLHVLVRVFPTLEPYGLYIYDLLVLSGLVVSTLLLHSILRRLGVIPWLTLLLAVALPWLGPQTPRLYVGHMSLSYTPAILFTLWILLRLYTSWTQGRPVWRWFVGLALAIFIISYLHFYYLAILGLFASLFFLCWLIREYRQNHPWLQLLLYSSTTLLATLLVTWGSLALLDPRYSLRPEGANGYDWIDWKLQFGAFFRAYDFDKVRFLFERTAAVPYESSAYLGAFVLYGLVIVGVLYFLKRLPAYPEKRENHQFLLLLLVASLPMVLIALGEKYELDNGAYIIHNYLNPFLLLHKITERVTQFRTLARFVWPFWWALVLGCSWYFSHWWQHPKMRWVLGILCLLLIKDTRDAVSGYSKETQRPNILAPALGDPMQQLAGWLDGRKYQAILPLPYYHVGSEGDYSFTVDPDDPHSNNAYQLSMLTNLPLMSNKSARTVSHQAELLYTIFRPEGMAPELRAKLDQRPILVYLDSAYYDGRNNYYPETLQNRPTMLTVFDQSRSFVQDHHLRLLRHHDGRSLYEWYPNAPIYPTTQPAQ</sequence>
<keyword evidence="1" id="KW-1133">Transmembrane helix</keyword>
<dbReference type="Pfam" id="PF19830">
    <property type="entry name" value="DUF6311"/>
    <property type="match status" value="1"/>
</dbReference>
<keyword evidence="1" id="KW-0812">Transmembrane</keyword>
<dbReference type="Proteomes" id="UP000826188">
    <property type="component" value="Unassembled WGS sequence"/>
</dbReference>
<gene>
    <name evidence="3" type="ORF">KYK14_06090</name>
</gene>
<feature type="transmembrane region" description="Helical" evidence="1">
    <location>
        <begin position="405"/>
        <end position="422"/>
    </location>
</feature>
<feature type="transmembrane region" description="Helical" evidence="1">
    <location>
        <begin position="193"/>
        <end position="209"/>
    </location>
</feature>
<feature type="transmembrane region" description="Helical" evidence="1">
    <location>
        <begin position="136"/>
        <end position="154"/>
    </location>
</feature>
<evidence type="ECO:0000256" key="1">
    <source>
        <dbReference type="SAM" id="Phobius"/>
    </source>
</evidence>
<keyword evidence="4" id="KW-1185">Reference proteome</keyword>
<organism evidence="3 4">
    <name type="scientific">Hymenobacter profundi</name>
    <dbReference type="NCBI Taxonomy" id="1982110"/>
    <lineage>
        <taxon>Bacteria</taxon>
        <taxon>Pseudomonadati</taxon>
        <taxon>Bacteroidota</taxon>
        <taxon>Cytophagia</taxon>
        <taxon>Cytophagales</taxon>
        <taxon>Hymenobacteraceae</taxon>
        <taxon>Hymenobacter</taxon>
    </lineage>
</organism>
<dbReference type="InterPro" id="IPR046278">
    <property type="entry name" value="DUF6311"/>
</dbReference>
<dbReference type="EMBL" id="JAHWGL010000015">
    <property type="protein sequence ID" value="MBW3128110.1"/>
    <property type="molecule type" value="Genomic_DNA"/>
</dbReference>
<reference evidence="3 4" key="1">
    <citation type="submission" date="2021-07" db="EMBL/GenBank/DDBJ databases">
        <title>Hymenobacter profundi sp. nov., isolated from deep-sea water.</title>
        <authorList>
            <person name="Kim M.K."/>
        </authorList>
    </citation>
    <scope>NUCLEOTIDE SEQUENCE [LARGE SCALE GENOMIC DNA]</scope>
    <source>
        <strain evidence="3 4">M2</strain>
    </source>
</reference>
<proteinExistence type="predicted"/>
<comment type="caution">
    <text evidence="3">The sequence shown here is derived from an EMBL/GenBank/DDBJ whole genome shotgun (WGS) entry which is preliminary data.</text>
</comment>
<feature type="transmembrane region" description="Helical" evidence="1">
    <location>
        <begin position="160"/>
        <end position="181"/>
    </location>
</feature>
<feature type="transmembrane region" description="Helical" evidence="1">
    <location>
        <begin position="243"/>
        <end position="265"/>
    </location>
</feature>
<evidence type="ECO:0000259" key="2">
    <source>
        <dbReference type="Pfam" id="PF19830"/>
    </source>
</evidence>
<feature type="transmembrane region" description="Helical" evidence="1">
    <location>
        <begin position="109"/>
        <end position="129"/>
    </location>
</feature>
<protein>
    <recommendedName>
        <fullName evidence="2">DUF6311 domain-containing protein</fullName>
    </recommendedName>
</protein>
<feature type="transmembrane region" description="Helical" evidence="1">
    <location>
        <begin position="347"/>
        <end position="367"/>
    </location>
</feature>
<evidence type="ECO:0000313" key="3">
    <source>
        <dbReference type="EMBL" id="MBW3128110.1"/>
    </source>
</evidence>
<feature type="transmembrane region" description="Helical" evidence="1">
    <location>
        <begin position="12"/>
        <end position="33"/>
    </location>
</feature>
<evidence type="ECO:0000313" key="4">
    <source>
        <dbReference type="Proteomes" id="UP000826188"/>
    </source>
</evidence>
<accession>A0ABS6WX01</accession>
<dbReference type="RefSeq" id="WP_219157829.1">
    <property type="nucleotide sequence ID" value="NZ_JAHWGL010000015.1"/>
</dbReference>